<dbReference type="NCBIfam" id="TIGR03423">
    <property type="entry name" value="pbp2_mrdA"/>
    <property type="match status" value="1"/>
</dbReference>
<sequence>MPKRRDTLKDTEQEVRVFRNRSLLAVLLVLLMSGGLAARLFYLQVVQHDVFITRSDQNRVRVEPLPPNRGLLMDRNGVLLAENRPTYNLTIVPERVDDLEATLGLLVDILGLPESDVAALKARSRQRQRPFQPALLLSELDERQIAQLAVNRYRLPGIEVEAQLLRYYPDTDIMSHVLGYVGRINAEEVKTLDKGNYAGTHFIGKTGIEREYEALLHGTAGLRKVETNARGRVLRELGRTDPVPGQDITLTIDKQLQQLGYELLDGRRGSIVAIEPATGEILAMVSSPGFDANLFVTGISHRDYQGLRSNPDLPLYNRAIRGQYPPASTIKPFEALAGLENGVITPKKTVYDPGFYKLPEHSRRYHNWLRWGHGRVDMRRAIVVSNDTYFYNLAHELGIDRLADFMHRFGFGEVTSHDVHGAASGVMPSSEWKRERYGQVWFPGETLSVGIGQGYWLSTPLQLATATAVLANRGEWVTPHLAKRIGDEPVEPPQVKDDIELANEEWWDLVYGAMEDVMTGSEGTARRSGEDLDYRMAGKSGTAQVFTLANDERYNAAELEERLHDHALFTAFAPIENPGIAIAVIVENAGGGSSNAAPLARKMLDAWLLREEAELDEAPIRSEES</sequence>
<dbReference type="EC" id="3.4.16.4" evidence="14"/>
<dbReference type="SUPFAM" id="SSF56519">
    <property type="entry name" value="Penicillin binding protein dimerisation domain"/>
    <property type="match status" value="1"/>
</dbReference>
<dbReference type="InterPro" id="IPR001460">
    <property type="entry name" value="PCN-bd_Tpept"/>
</dbReference>
<dbReference type="RefSeq" id="WP_072823727.1">
    <property type="nucleotide sequence ID" value="NZ_FQUJ01000012.1"/>
</dbReference>
<evidence type="ECO:0000256" key="3">
    <source>
        <dbReference type="ARBA" id="ARBA00022475"/>
    </source>
</evidence>
<dbReference type="UniPathway" id="UPA00219"/>
<comment type="similarity">
    <text evidence="14">Belongs to the transpeptidase family. MrdA subfamily.</text>
</comment>
<keyword evidence="5 14" id="KW-0121">Carboxypeptidase</keyword>
<dbReference type="GO" id="GO:0071972">
    <property type="term" value="F:peptidoglycan L,D-transpeptidase activity"/>
    <property type="evidence" value="ECO:0007669"/>
    <property type="project" value="TreeGrafter"/>
</dbReference>
<feature type="domain" description="Penicillin-binding protein transpeptidase" evidence="15">
    <location>
        <begin position="269"/>
        <end position="604"/>
    </location>
</feature>
<dbReference type="Pfam" id="PF00905">
    <property type="entry name" value="Transpeptidase"/>
    <property type="match status" value="1"/>
</dbReference>
<dbReference type="OrthoDB" id="9766847at2"/>
<feature type="active site" description="Acyl-ester intermediate" evidence="14">
    <location>
        <position position="328"/>
    </location>
</feature>
<evidence type="ECO:0000256" key="2">
    <source>
        <dbReference type="ARBA" id="ARBA00004236"/>
    </source>
</evidence>
<proteinExistence type="inferred from homology"/>
<dbReference type="GO" id="GO:0005886">
    <property type="term" value="C:plasma membrane"/>
    <property type="evidence" value="ECO:0007669"/>
    <property type="project" value="UniProtKB-SubCell"/>
</dbReference>
<evidence type="ECO:0000256" key="9">
    <source>
        <dbReference type="ARBA" id="ARBA00022960"/>
    </source>
</evidence>
<evidence type="ECO:0000256" key="14">
    <source>
        <dbReference type="HAMAP-Rule" id="MF_02081"/>
    </source>
</evidence>
<dbReference type="PANTHER" id="PTHR30627:SF2">
    <property type="entry name" value="PEPTIDOGLYCAN D,D-TRANSPEPTIDASE MRDA"/>
    <property type="match status" value="1"/>
</dbReference>
<dbReference type="GO" id="GO:0008360">
    <property type="term" value="P:regulation of cell shape"/>
    <property type="evidence" value="ECO:0007669"/>
    <property type="project" value="UniProtKB-KW"/>
</dbReference>
<gene>
    <name evidence="14" type="primary">mrdA</name>
    <name evidence="17" type="ORF">SAMN02745148_02690</name>
</gene>
<evidence type="ECO:0000256" key="4">
    <source>
        <dbReference type="ARBA" id="ARBA00022519"/>
    </source>
</evidence>
<evidence type="ECO:0000313" key="18">
    <source>
        <dbReference type="Proteomes" id="UP000184346"/>
    </source>
</evidence>
<organism evidence="17 18">
    <name type="scientific">Modicisalibacter ilicicola DSM 19980</name>
    <dbReference type="NCBI Taxonomy" id="1121942"/>
    <lineage>
        <taxon>Bacteria</taxon>
        <taxon>Pseudomonadati</taxon>
        <taxon>Pseudomonadota</taxon>
        <taxon>Gammaproteobacteria</taxon>
        <taxon>Oceanospirillales</taxon>
        <taxon>Halomonadaceae</taxon>
        <taxon>Modicisalibacter</taxon>
    </lineage>
</organism>
<evidence type="ECO:0000256" key="10">
    <source>
        <dbReference type="ARBA" id="ARBA00022984"/>
    </source>
</evidence>
<keyword evidence="11 14" id="KW-1133">Transmembrane helix</keyword>
<dbReference type="STRING" id="1121942.SAMN02745148_02690"/>
<keyword evidence="3 14" id="KW-1003">Cell membrane</keyword>
<dbReference type="EMBL" id="FQUJ01000012">
    <property type="protein sequence ID" value="SHF46135.1"/>
    <property type="molecule type" value="Genomic_DNA"/>
</dbReference>
<dbReference type="InterPro" id="IPR050515">
    <property type="entry name" value="Beta-lactam/transpept"/>
</dbReference>
<keyword evidence="4 14" id="KW-0997">Cell inner membrane</keyword>
<feature type="domain" description="Penicillin-binding protein dimerisation" evidence="16">
    <location>
        <begin position="65"/>
        <end position="237"/>
    </location>
</feature>
<comment type="subcellular location">
    <subcellularLocation>
        <location evidence="2">Cell membrane</location>
    </subcellularLocation>
    <subcellularLocation>
        <location evidence="1">Membrane</location>
        <topology evidence="1">Single-pass membrane protein</topology>
    </subcellularLocation>
</comment>
<dbReference type="Proteomes" id="UP000184346">
    <property type="component" value="Unassembled WGS sequence"/>
</dbReference>
<dbReference type="Pfam" id="PF03717">
    <property type="entry name" value="PBP_dimer"/>
    <property type="match status" value="1"/>
</dbReference>
<evidence type="ECO:0000256" key="1">
    <source>
        <dbReference type="ARBA" id="ARBA00004167"/>
    </source>
</evidence>
<dbReference type="GO" id="GO:0009252">
    <property type="term" value="P:peptidoglycan biosynthetic process"/>
    <property type="evidence" value="ECO:0007669"/>
    <property type="project" value="UniProtKB-UniRule"/>
</dbReference>
<evidence type="ECO:0000256" key="7">
    <source>
        <dbReference type="ARBA" id="ARBA00022692"/>
    </source>
</evidence>
<keyword evidence="6 14" id="KW-0645">Protease</keyword>
<evidence type="ECO:0000256" key="8">
    <source>
        <dbReference type="ARBA" id="ARBA00022801"/>
    </source>
</evidence>
<dbReference type="GO" id="GO:0006508">
    <property type="term" value="P:proteolysis"/>
    <property type="evidence" value="ECO:0007669"/>
    <property type="project" value="UniProtKB-KW"/>
</dbReference>
<keyword evidence="7 14" id="KW-0812">Transmembrane</keyword>
<keyword evidence="9 14" id="KW-0133">Cell shape</keyword>
<evidence type="ECO:0000256" key="5">
    <source>
        <dbReference type="ARBA" id="ARBA00022645"/>
    </source>
</evidence>
<evidence type="ECO:0000259" key="15">
    <source>
        <dbReference type="Pfam" id="PF00905"/>
    </source>
</evidence>
<name>A0A1M5BUL3_9GAMM</name>
<comment type="caution">
    <text evidence="14">Lacks conserved residue(s) required for the propagation of feature annotation.</text>
</comment>
<dbReference type="Gene3D" id="3.90.1310.10">
    <property type="entry name" value="Penicillin-binding protein 2a (Domain 2)"/>
    <property type="match status" value="1"/>
</dbReference>
<keyword evidence="18" id="KW-1185">Reference proteome</keyword>
<dbReference type="GO" id="GO:0071555">
    <property type="term" value="P:cell wall organization"/>
    <property type="evidence" value="ECO:0007669"/>
    <property type="project" value="UniProtKB-KW"/>
</dbReference>
<dbReference type="Gene3D" id="3.40.710.10">
    <property type="entry name" value="DD-peptidase/beta-lactamase superfamily"/>
    <property type="match status" value="1"/>
</dbReference>
<evidence type="ECO:0000256" key="6">
    <source>
        <dbReference type="ARBA" id="ARBA00022670"/>
    </source>
</evidence>
<accession>A0A1M5BUL3</accession>
<keyword evidence="10 14" id="KW-0573">Peptidoglycan synthesis</keyword>
<protein>
    <recommendedName>
        <fullName evidence="14">Peptidoglycan D,D-transpeptidase MrdA</fullName>
        <ecNumber evidence="14">3.4.16.4</ecNumber>
    </recommendedName>
    <alternativeName>
        <fullName evidence="14">Penicillin-binding protein 2</fullName>
        <shortName evidence="14">PBP-2</shortName>
    </alternativeName>
</protein>
<comment type="pathway">
    <text evidence="14">Cell wall biogenesis; peptidoglycan biosynthesis.</text>
</comment>
<dbReference type="InterPro" id="IPR005311">
    <property type="entry name" value="PBP_dimer"/>
</dbReference>
<evidence type="ECO:0000256" key="12">
    <source>
        <dbReference type="ARBA" id="ARBA00023136"/>
    </source>
</evidence>
<dbReference type="SUPFAM" id="SSF56601">
    <property type="entry name" value="beta-lactamase/transpeptidase-like"/>
    <property type="match status" value="1"/>
</dbReference>
<evidence type="ECO:0000256" key="13">
    <source>
        <dbReference type="ARBA" id="ARBA00023316"/>
    </source>
</evidence>
<reference evidence="17 18" key="1">
    <citation type="submission" date="2016-11" db="EMBL/GenBank/DDBJ databases">
        <authorList>
            <person name="Jaros S."/>
            <person name="Januszkiewicz K."/>
            <person name="Wedrychowicz H."/>
        </authorList>
    </citation>
    <scope>NUCLEOTIDE SEQUENCE [LARGE SCALE GENOMIC DNA]</scope>
    <source>
        <strain evidence="17 18">DSM 19980</strain>
    </source>
</reference>
<evidence type="ECO:0000259" key="16">
    <source>
        <dbReference type="Pfam" id="PF03717"/>
    </source>
</evidence>
<dbReference type="InterPro" id="IPR036138">
    <property type="entry name" value="PBP_dimer_sf"/>
</dbReference>
<dbReference type="HAMAP" id="MF_02081">
    <property type="entry name" value="MrdA_transpept"/>
    <property type="match status" value="1"/>
</dbReference>
<comment type="catalytic activity">
    <reaction evidence="14">
        <text>Preferential cleavage: (Ac)2-L-Lys-D-Ala-|-D-Ala. Also transpeptidation of peptidyl-alanyl moieties that are N-acyl substituents of D-alanine.</text>
        <dbReference type="EC" id="3.4.16.4"/>
    </reaction>
</comment>
<keyword evidence="8 14" id="KW-0378">Hydrolase</keyword>
<keyword evidence="12 14" id="KW-0472">Membrane</keyword>
<dbReference type="InterPro" id="IPR012338">
    <property type="entry name" value="Beta-lactam/transpept-like"/>
</dbReference>
<comment type="function">
    <text evidence="14">Catalyzes cross-linking of the peptidoglycan cell wall.</text>
</comment>
<dbReference type="InterPro" id="IPR017790">
    <property type="entry name" value="Penicillin-binding_protein_2"/>
</dbReference>
<dbReference type="PANTHER" id="PTHR30627">
    <property type="entry name" value="PEPTIDOGLYCAN D,D-TRANSPEPTIDASE"/>
    <property type="match status" value="1"/>
</dbReference>
<evidence type="ECO:0000256" key="11">
    <source>
        <dbReference type="ARBA" id="ARBA00022989"/>
    </source>
</evidence>
<dbReference type="GO" id="GO:0008658">
    <property type="term" value="F:penicillin binding"/>
    <property type="evidence" value="ECO:0007669"/>
    <property type="project" value="UniProtKB-UniRule"/>
</dbReference>
<keyword evidence="13 14" id="KW-0961">Cell wall biogenesis/degradation</keyword>
<dbReference type="Gene3D" id="3.30.1390.30">
    <property type="entry name" value="Penicillin-binding protein 2a, domain 3"/>
    <property type="match status" value="1"/>
</dbReference>
<evidence type="ECO:0000313" key="17">
    <source>
        <dbReference type="EMBL" id="SHF46135.1"/>
    </source>
</evidence>
<dbReference type="AlphaFoldDB" id="A0A1M5BUL3"/>
<dbReference type="GO" id="GO:0009002">
    <property type="term" value="F:serine-type D-Ala-D-Ala carboxypeptidase activity"/>
    <property type="evidence" value="ECO:0007669"/>
    <property type="project" value="UniProtKB-UniRule"/>
</dbReference>